<comment type="caution">
    <text evidence="1">The sequence shown here is derived from an EMBL/GenBank/DDBJ whole genome shotgun (WGS) entry which is preliminary data.</text>
</comment>
<accession>A0A392TZD6</accession>
<protein>
    <submittedName>
        <fullName evidence="1">Uncharacterized protein</fullName>
    </submittedName>
</protein>
<reference evidence="1 2" key="1">
    <citation type="journal article" date="2018" name="Front. Plant Sci.">
        <title>Red Clover (Trifolium pratense) and Zigzag Clover (T. medium) - A Picture of Genomic Similarities and Differences.</title>
        <authorList>
            <person name="Dluhosova J."/>
            <person name="Istvanek J."/>
            <person name="Nedelnik J."/>
            <person name="Repkova J."/>
        </authorList>
    </citation>
    <scope>NUCLEOTIDE SEQUENCE [LARGE SCALE GENOMIC DNA]</scope>
    <source>
        <strain evidence="2">cv. 10/8</strain>
        <tissue evidence="1">Leaf</tissue>
    </source>
</reference>
<dbReference type="AlphaFoldDB" id="A0A392TZD6"/>
<keyword evidence="2" id="KW-1185">Reference proteome</keyword>
<dbReference type="Proteomes" id="UP000265520">
    <property type="component" value="Unassembled WGS sequence"/>
</dbReference>
<sequence>MKVPSKYRSREIVECFRKAVMLSGNDDESAFITEPVEEGEFVTRVNTSEPH</sequence>
<organism evidence="1 2">
    <name type="scientific">Trifolium medium</name>
    <dbReference type="NCBI Taxonomy" id="97028"/>
    <lineage>
        <taxon>Eukaryota</taxon>
        <taxon>Viridiplantae</taxon>
        <taxon>Streptophyta</taxon>
        <taxon>Embryophyta</taxon>
        <taxon>Tracheophyta</taxon>
        <taxon>Spermatophyta</taxon>
        <taxon>Magnoliopsida</taxon>
        <taxon>eudicotyledons</taxon>
        <taxon>Gunneridae</taxon>
        <taxon>Pentapetalae</taxon>
        <taxon>rosids</taxon>
        <taxon>fabids</taxon>
        <taxon>Fabales</taxon>
        <taxon>Fabaceae</taxon>
        <taxon>Papilionoideae</taxon>
        <taxon>50 kb inversion clade</taxon>
        <taxon>NPAAA clade</taxon>
        <taxon>Hologalegina</taxon>
        <taxon>IRL clade</taxon>
        <taxon>Trifolieae</taxon>
        <taxon>Trifolium</taxon>
    </lineage>
</organism>
<name>A0A392TZD6_9FABA</name>
<proteinExistence type="predicted"/>
<evidence type="ECO:0000313" key="1">
    <source>
        <dbReference type="EMBL" id="MCI66542.1"/>
    </source>
</evidence>
<evidence type="ECO:0000313" key="2">
    <source>
        <dbReference type="Proteomes" id="UP000265520"/>
    </source>
</evidence>
<feature type="non-terminal residue" evidence="1">
    <location>
        <position position="51"/>
    </location>
</feature>
<dbReference type="EMBL" id="LXQA010697382">
    <property type="protein sequence ID" value="MCI66542.1"/>
    <property type="molecule type" value="Genomic_DNA"/>
</dbReference>